<dbReference type="RefSeq" id="XP_008612453.1">
    <property type="nucleotide sequence ID" value="XM_008614231.1"/>
</dbReference>
<dbReference type="EMBL" id="JH767156">
    <property type="protein sequence ID" value="EQC34141.1"/>
    <property type="molecule type" value="Genomic_DNA"/>
</dbReference>
<dbReference type="VEuPathDB" id="FungiDB:SDRG_08350"/>
<dbReference type="SUPFAM" id="SSF54518">
    <property type="entry name" value="Tubby C-terminal domain-like"/>
    <property type="match status" value="1"/>
</dbReference>
<evidence type="ECO:0000259" key="2">
    <source>
        <dbReference type="Pfam" id="PF01167"/>
    </source>
</evidence>
<sequence>MPAPPMMRMTQCSVVHRGDGVFELLHNNGIVYRAALRRQSTRTAVVPICNADEKRAVEGQLLGSVDGASYCVVHEDTPMTIIYSATYGRTPRRMHVVLGNAELVNKPPRWVESLQAFGLNFDGRVRVASVKNFVLLSGGADAVMVFGRTPDRNIYVLDYAPPLTPLLAFAIALSSLDAKCAAVS</sequence>
<protein>
    <recommendedName>
        <fullName evidence="2">Tubby C-terminal domain-containing protein</fullName>
    </recommendedName>
</protein>
<dbReference type="STRING" id="1156394.T0QHC0"/>
<dbReference type="OrthoDB" id="8775810at2759"/>
<dbReference type="PANTHER" id="PTHR16517:SF7">
    <property type="entry name" value="PROTEIN KING TUBBY"/>
    <property type="match status" value="1"/>
</dbReference>
<dbReference type="Pfam" id="PF01167">
    <property type="entry name" value="Tub"/>
    <property type="match status" value="1"/>
</dbReference>
<organism evidence="3 4">
    <name type="scientific">Saprolegnia diclina (strain VS20)</name>
    <dbReference type="NCBI Taxonomy" id="1156394"/>
    <lineage>
        <taxon>Eukaryota</taxon>
        <taxon>Sar</taxon>
        <taxon>Stramenopiles</taxon>
        <taxon>Oomycota</taxon>
        <taxon>Saprolegniomycetes</taxon>
        <taxon>Saprolegniales</taxon>
        <taxon>Saprolegniaceae</taxon>
        <taxon>Saprolegnia</taxon>
    </lineage>
</organism>
<dbReference type="AlphaFoldDB" id="T0QHC0"/>
<dbReference type="Gene3D" id="3.20.90.10">
    <property type="entry name" value="Tubby Protein, Chain A"/>
    <property type="match status" value="1"/>
</dbReference>
<proteinExistence type="inferred from homology"/>
<dbReference type="eggNOG" id="KOG2502">
    <property type="taxonomic scope" value="Eukaryota"/>
</dbReference>
<dbReference type="OMA" id="MTIIYSA"/>
<evidence type="ECO:0000313" key="3">
    <source>
        <dbReference type="EMBL" id="EQC34141.1"/>
    </source>
</evidence>
<accession>T0QHC0</accession>
<dbReference type="Proteomes" id="UP000030762">
    <property type="component" value="Unassembled WGS sequence"/>
</dbReference>
<feature type="domain" description="Tubby C-terminal" evidence="2">
    <location>
        <begin position="102"/>
        <end position="177"/>
    </location>
</feature>
<comment type="similarity">
    <text evidence="1">Belongs to the TUB family.</text>
</comment>
<dbReference type="InParanoid" id="T0QHC0"/>
<name>T0QHC0_SAPDV</name>
<dbReference type="InterPro" id="IPR000007">
    <property type="entry name" value="Tubby_C"/>
</dbReference>
<dbReference type="InterPro" id="IPR025659">
    <property type="entry name" value="Tubby-like_C"/>
</dbReference>
<gene>
    <name evidence="3" type="ORF">SDRG_08350</name>
</gene>
<keyword evidence="4" id="KW-1185">Reference proteome</keyword>
<evidence type="ECO:0000313" key="4">
    <source>
        <dbReference type="Proteomes" id="UP000030762"/>
    </source>
</evidence>
<dbReference type="PANTHER" id="PTHR16517">
    <property type="entry name" value="TUBBY-RELATED"/>
    <property type="match status" value="1"/>
</dbReference>
<evidence type="ECO:0000256" key="1">
    <source>
        <dbReference type="ARBA" id="ARBA00007129"/>
    </source>
</evidence>
<dbReference type="GeneID" id="19949077"/>
<reference evidence="3 4" key="1">
    <citation type="submission" date="2012-04" db="EMBL/GenBank/DDBJ databases">
        <title>The Genome Sequence of Saprolegnia declina VS20.</title>
        <authorList>
            <consortium name="The Broad Institute Genome Sequencing Platform"/>
            <person name="Russ C."/>
            <person name="Nusbaum C."/>
            <person name="Tyler B."/>
            <person name="van West P."/>
            <person name="Dieguez-Uribeondo J."/>
            <person name="de Bruijn I."/>
            <person name="Tripathy S."/>
            <person name="Jiang R."/>
            <person name="Young S.K."/>
            <person name="Zeng Q."/>
            <person name="Gargeya S."/>
            <person name="Fitzgerald M."/>
            <person name="Haas B."/>
            <person name="Abouelleil A."/>
            <person name="Alvarado L."/>
            <person name="Arachchi H.M."/>
            <person name="Berlin A."/>
            <person name="Chapman S.B."/>
            <person name="Goldberg J."/>
            <person name="Griggs A."/>
            <person name="Gujja S."/>
            <person name="Hansen M."/>
            <person name="Howarth C."/>
            <person name="Imamovic A."/>
            <person name="Larimer J."/>
            <person name="McCowen C."/>
            <person name="Montmayeur A."/>
            <person name="Murphy C."/>
            <person name="Neiman D."/>
            <person name="Pearson M."/>
            <person name="Priest M."/>
            <person name="Roberts A."/>
            <person name="Saif S."/>
            <person name="Shea T."/>
            <person name="Sisk P."/>
            <person name="Sykes S."/>
            <person name="Wortman J."/>
            <person name="Nusbaum C."/>
            <person name="Birren B."/>
        </authorList>
    </citation>
    <scope>NUCLEOTIDE SEQUENCE [LARGE SCALE GENOMIC DNA]</scope>
    <source>
        <strain evidence="3 4">VS20</strain>
    </source>
</reference>